<comment type="caution">
    <text evidence="1">The sequence shown here is derived from an EMBL/GenBank/DDBJ whole genome shotgun (WGS) entry which is preliminary data.</text>
</comment>
<dbReference type="AlphaFoldDB" id="A0A8S0TE01"/>
<dbReference type="Proteomes" id="UP000594638">
    <property type="component" value="Unassembled WGS sequence"/>
</dbReference>
<dbReference type="Gramene" id="OE9A112543T1">
    <property type="protein sequence ID" value="OE9A112543C1"/>
    <property type="gene ID" value="OE9A112543"/>
</dbReference>
<name>A0A8S0TE01_OLEEU</name>
<reference evidence="1 2" key="1">
    <citation type="submission" date="2019-12" db="EMBL/GenBank/DDBJ databases">
        <authorList>
            <person name="Alioto T."/>
            <person name="Alioto T."/>
            <person name="Gomez Garrido J."/>
        </authorList>
    </citation>
    <scope>NUCLEOTIDE SEQUENCE [LARGE SCALE GENOMIC DNA]</scope>
</reference>
<gene>
    <name evidence="1" type="ORF">OLEA9_A112543</name>
</gene>
<evidence type="ECO:0000313" key="1">
    <source>
        <dbReference type="EMBL" id="CAA3003660.1"/>
    </source>
</evidence>
<organism evidence="1 2">
    <name type="scientific">Olea europaea subsp. europaea</name>
    <dbReference type="NCBI Taxonomy" id="158383"/>
    <lineage>
        <taxon>Eukaryota</taxon>
        <taxon>Viridiplantae</taxon>
        <taxon>Streptophyta</taxon>
        <taxon>Embryophyta</taxon>
        <taxon>Tracheophyta</taxon>
        <taxon>Spermatophyta</taxon>
        <taxon>Magnoliopsida</taxon>
        <taxon>eudicotyledons</taxon>
        <taxon>Gunneridae</taxon>
        <taxon>Pentapetalae</taxon>
        <taxon>asterids</taxon>
        <taxon>lamiids</taxon>
        <taxon>Lamiales</taxon>
        <taxon>Oleaceae</taxon>
        <taxon>Oleeae</taxon>
        <taxon>Olea</taxon>
    </lineage>
</organism>
<dbReference type="EMBL" id="CACTIH010006002">
    <property type="protein sequence ID" value="CAA3003660.1"/>
    <property type="molecule type" value="Genomic_DNA"/>
</dbReference>
<evidence type="ECO:0000313" key="2">
    <source>
        <dbReference type="Proteomes" id="UP000594638"/>
    </source>
</evidence>
<protein>
    <submittedName>
        <fullName evidence="1">Uncharacterized protein</fullName>
    </submittedName>
</protein>
<accession>A0A8S0TE01</accession>
<keyword evidence="2" id="KW-1185">Reference proteome</keyword>
<sequence length="160" mass="17967">MEGPPHKDYVAVPEFDDLWNDGYARGGAEYSSSEDPDFTDLGNELDSERDDNLYKNNVTDGIEVGSNVGEPKDVNEHDVQVDVEIADLEKKGQVTMTCSSCGVRGHNKRRHSMPHVLDVRDFILQAALNYIVFKNSFYWGLKEGLNSHLLPSLEPRGLKK</sequence>
<proteinExistence type="predicted"/>